<dbReference type="PANTHER" id="PTHR45947:SF3">
    <property type="entry name" value="SULFOQUINOVOSYL TRANSFERASE SQD2"/>
    <property type="match status" value="1"/>
</dbReference>
<comment type="caution">
    <text evidence="3">The sequence shown here is derived from an EMBL/GenBank/DDBJ whole genome shotgun (WGS) entry which is preliminary data.</text>
</comment>
<evidence type="ECO:0000313" key="3">
    <source>
        <dbReference type="EMBL" id="KEO75336.1"/>
    </source>
</evidence>
<accession>A0A074KZC6</accession>
<feature type="domain" description="Glycosyl transferase family 1" evidence="1">
    <location>
        <begin position="180"/>
        <end position="329"/>
    </location>
</feature>
<dbReference type="InterPro" id="IPR001296">
    <property type="entry name" value="Glyco_trans_1"/>
</dbReference>
<sequence length="356" mass="39993">MKIAIIAHANFPISEPYAGGLEMITYNLVKKLQSAGHEVVLYAHPESAADLPIKTFMDIALPAFHVPFDQVNKNLFDQTAATYYSRVMMDVQAGGFDIIHNHSLHYLPIILGEQSAVPFITTFHTPVFPELDFALKAIKTPRQFFTTVSRSLAQTYKHLINAQVIYNGICLNEWTYNSHPEEYLFWYGRICPEKGTHLAIEAAKMTGKKILIAGPISNSEYFDKEVKHLLDDNAVRYIGHLKQAEINEVLQRAKVMLFTSTWDEPYGLTLAESLACGTPVVSWNKGAASEILDDTCGVIIPPFDTDAFAAGIISAMSLDRRQCRERAENFCGIESMVRRYEEYYKGVAVTKTLIIN</sequence>
<dbReference type="PANTHER" id="PTHR45947">
    <property type="entry name" value="SULFOQUINOVOSYL TRANSFERASE SQD2"/>
    <property type="match status" value="1"/>
</dbReference>
<dbReference type="EMBL" id="JMIH01000013">
    <property type="protein sequence ID" value="KEO75336.1"/>
    <property type="molecule type" value="Genomic_DNA"/>
</dbReference>
<dbReference type="STRING" id="1048983.EL17_02005"/>
<evidence type="ECO:0000259" key="1">
    <source>
        <dbReference type="Pfam" id="PF00534"/>
    </source>
</evidence>
<name>A0A074KZC6_9BACT</name>
<dbReference type="eggNOG" id="COG0438">
    <property type="taxonomic scope" value="Bacteria"/>
</dbReference>
<dbReference type="Pfam" id="PF00534">
    <property type="entry name" value="Glycos_transf_1"/>
    <property type="match status" value="1"/>
</dbReference>
<dbReference type="GO" id="GO:0016757">
    <property type="term" value="F:glycosyltransferase activity"/>
    <property type="evidence" value="ECO:0007669"/>
    <property type="project" value="InterPro"/>
</dbReference>
<dbReference type="CDD" id="cd03802">
    <property type="entry name" value="GT4_AviGT4-like"/>
    <property type="match status" value="1"/>
</dbReference>
<evidence type="ECO:0008006" key="5">
    <source>
        <dbReference type="Google" id="ProtNLM"/>
    </source>
</evidence>
<organism evidence="3 4">
    <name type="scientific">Anditalea andensis</name>
    <dbReference type="NCBI Taxonomy" id="1048983"/>
    <lineage>
        <taxon>Bacteria</taxon>
        <taxon>Pseudomonadati</taxon>
        <taxon>Bacteroidota</taxon>
        <taxon>Cytophagia</taxon>
        <taxon>Cytophagales</taxon>
        <taxon>Cytophagaceae</taxon>
        <taxon>Anditalea</taxon>
    </lineage>
</organism>
<dbReference type="Gene3D" id="3.40.50.2000">
    <property type="entry name" value="Glycogen Phosphorylase B"/>
    <property type="match status" value="2"/>
</dbReference>
<dbReference type="Pfam" id="PF13439">
    <property type="entry name" value="Glyco_transf_4"/>
    <property type="match status" value="1"/>
</dbReference>
<protein>
    <recommendedName>
        <fullName evidence="5">Glycosyl transferase family 1</fullName>
    </recommendedName>
</protein>
<dbReference type="SUPFAM" id="SSF53756">
    <property type="entry name" value="UDP-Glycosyltransferase/glycogen phosphorylase"/>
    <property type="match status" value="1"/>
</dbReference>
<proteinExistence type="predicted"/>
<dbReference type="OrthoDB" id="9801573at2"/>
<gene>
    <name evidence="3" type="ORF">EL17_02005</name>
</gene>
<reference evidence="3 4" key="1">
    <citation type="submission" date="2014-04" db="EMBL/GenBank/DDBJ databases">
        <title>Characterization and application of a salt tolerant electro-active bacterium.</title>
        <authorList>
            <person name="Yang L."/>
            <person name="Wei S."/>
            <person name="Tay Q.X.M."/>
        </authorList>
    </citation>
    <scope>NUCLEOTIDE SEQUENCE [LARGE SCALE GENOMIC DNA]</scope>
    <source>
        <strain evidence="3 4">LY1</strain>
    </source>
</reference>
<feature type="domain" description="Glycosyltransferase subfamily 4-like N-terminal" evidence="2">
    <location>
        <begin position="19"/>
        <end position="171"/>
    </location>
</feature>
<dbReference type="Proteomes" id="UP000027821">
    <property type="component" value="Unassembled WGS sequence"/>
</dbReference>
<dbReference type="RefSeq" id="WP_035070091.1">
    <property type="nucleotide sequence ID" value="NZ_JMIH01000013.1"/>
</dbReference>
<dbReference type="InterPro" id="IPR050194">
    <property type="entry name" value="Glycosyltransferase_grp1"/>
</dbReference>
<keyword evidence="4" id="KW-1185">Reference proteome</keyword>
<dbReference type="InterPro" id="IPR028098">
    <property type="entry name" value="Glyco_trans_4-like_N"/>
</dbReference>
<evidence type="ECO:0000259" key="2">
    <source>
        <dbReference type="Pfam" id="PF13439"/>
    </source>
</evidence>
<dbReference type="AlphaFoldDB" id="A0A074KZC6"/>
<evidence type="ECO:0000313" key="4">
    <source>
        <dbReference type="Proteomes" id="UP000027821"/>
    </source>
</evidence>